<keyword evidence="6 8" id="KW-0472">Membrane</keyword>
<dbReference type="InterPro" id="IPR003810">
    <property type="entry name" value="Mntp/YtaF"/>
</dbReference>
<dbReference type="AlphaFoldDB" id="A0A212J8Y8"/>
<dbReference type="Pfam" id="PF02659">
    <property type="entry name" value="Mntp"/>
    <property type="match status" value="1"/>
</dbReference>
<comment type="caution">
    <text evidence="8">Lacks conserved residue(s) required for the propagation of feature annotation.</text>
</comment>
<evidence type="ECO:0000256" key="6">
    <source>
        <dbReference type="ARBA" id="ARBA00023136"/>
    </source>
</evidence>
<keyword evidence="4 8" id="KW-1133">Transmembrane helix</keyword>
<keyword evidence="3 8" id="KW-0812">Transmembrane</keyword>
<feature type="transmembrane region" description="Helical" evidence="8">
    <location>
        <begin position="128"/>
        <end position="149"/>
    </location>
</feature>
<protein>
    <recommendedName>
        <fullName evidence="8">Putative manganese efflux pump MntP</fullName>
    </recommendedName>
</protein>
<dbReference type="EMBL" id="FLUM01000001">
    <property type="protein sequence ID" value="SBV95907.1"/>
    <property type="molecule type" value="Genomic_DNA"/>
</dbReference>
<keyword evidence="2 8" id="KW-1003">Cell membrane</keyword>
<evidence type="ECO:0000256" key="8">
    <source>
        <dbReference type="HAMAP-Rule" id="MF_01521"/>
    </source>
</evidence>
<evidence type="ECO:0000256" key="7">
    <source>
        <dbReference type="ARBA" id="ARBA00023211"/>
    </source>
</evidence>
<keyword evidence="7 8" id="KW-0464">Manganese</keyword>
<accession>A0A212J8Y8</accession>
<dbReference type="InterPro" id="IPR022929">
    <property type="entry name" value="Put_MntP"/>
</dbReference>
<evidence type="ECO:0000256" key="2">
    <source>
        <dbReference type="ARBA" id="ARBA00022475"/>
    </source>
</evidence>
<dbReference type="PANTHER" id="PTHR35529:SF1">
    <property type="entry name" value="MANGANESE EFFLUX PUMP MNTP-RELATED"/>
    <property type="match status" value="1"/>
</dbReference>
<comment type="similarity">
    <text evidence="8">Belongs to the MntP (TC 9.B.29) family.</text>
</comment>
<comment type="function">
    <text evidence="8">Probably functions as a manganese efflux pump.</text>
</comment>
<proteinExistence type="inferred from homology"/>
<comment type="subcellular location">
    <subcellularLocation>
        <location evidence="8">Cell membrane</location>
        <topology evidence="8">Multi-pass membrane protein</topology>
    </subcellularLocation>
</comment>
<evidence type="ECO:0000256" key="5">
    <source>
        <dbReference type="ARBA" id="ARBA00023065"/>
    </source>
</evidence>
<keyword evidence="5 8" id="KW-0406">Ion transport</keyword>
<reference evidence="9" key="1">
    <citation type="submission" date="2016-04" db="EMBL/GenBank/DDBJ databases">
        <authorList>
            <person name="Evans L.H."/>
            <person name="Alamgir A."/>
            <person name="Owens N."/>
            <person name="Weber N.D."/>
            <person name="Virtaneva K."/>
            <person name="Barbian K."/>
            <person name="Babar A."/>
            <person name="Rosenke K."/>
        </authorList>
    </citation>
    <scope>NUCLEOTIDE SEQUENCE</scope>
    <source>
        <strain evidence="9">86-1</strain>
    </source>
</reference>
<evidence type="ECO:0000256" key="3">
    <source>
        <dbReference type="ARBA" id="ARBA00022692"/>
    </source>
</evidence>
<dbReference type="HAMAP" id="MF_01521">
    <property type="entry name" value="MntP_pump"/>
    <property type="match status" value="1"/>
</dbReference>
<feature type="transmembrane region" description="Helical" evidence="8">
    <location>
        <begin position="161"/>
        <end position="182"/>
    </location>
</feature>
<keyword evidence="1 8" id="KW-0813">Transport</keyword>
<dbReference type="RefSeq" id="WP_296939528.1">
    <property type="nucleotide sequence ID" value="NZ_LT599032.1"/>
</dbReference>
<evidence type="ECO:0000256" key="4">
    <source>
        <dbReference type="ARBA" id="ARBA00022989"/>
    </source>
</evidence>
<dbReference type="GO" id="GO:0005886">
    <property type="term" value="C:plasma membrane"/>
    <property type="evidence" value="ECO:0007669"/>
    <property type="project" value="UniProtKB-SubCell"/>
</dbReference>
<gene>
    <name evidence="8 9" type="primary">mntP</name>
    <name evidence="9" type="ORF">KL86DYS1_11515</name>
</gene>
<sequence length="191" mass="20354">MIQIVALAVGLSMDSLVVALTSGAVIGNHKTINVLKIAGMLAFIQMSLTVFGWFVGSTFARYIEQFDHWLAFGILCFLGVRVIVASLKDEDSSPFNPLNFKVMFGLAVATSIDATAVGLSLSLVNVQILLPALIVGVVTFMMSSFGIIFGCKAGQRCNLRINIAGGIILILIGCSILFQHTVLSDTQTALL</sequence>
<feature type="transmembrane region" description="Helical" evidence="8">
    <location>
        <begin position="68"/>
        <end position="87"/>
    </location>
</feature>
<name>A0A212J8Y8_9BACT</name>
<organism evidence="9">
    <name type="scientific">uncultured Dysgonomonas sp</name>
    <dbReference type="NCBI Taxonomy" id="206096"/>
    <lineage>
        <taxon>Bacteria</taxon>
        <taxon>Pseudomonadati</taxon>
        <taxon>Bacteroidota</taxon>
        <taxon>Bacteroidia</taxon>
        <taxon>Bacteroidales</taxon>
        <taxon>Dysgonomonadaceae</taxon>
        <taxon>Dysgonomonas</taxon>
        <taxon>environmental samples</taxon>
    </lineage>
</organism>
<dbReference type="PANTHER" id="PTHR35529">
    <property type="entry name" value="MANGANESE EFFLUX PUMP MNTP-RELATED"/>
    <property type="match status" value="1"/>
</dbReference>
<evidence type="ECO:0000256" key="1">
    <source>
        <dbReference type="ARBA" id="ARBA00022448"/>
    </source>
</evidence>
<feature type="transmembrane region" description="Helical" evidence="8">
    <location>
        <begin position="35"/>
        <end position="56"/>
    </location>
</feature>
<dbReference type="GO" id="GO:0005384">
    <property type="term" value="F:manganese ion transmembrane transporter activity"/>
    <property type="evidence" value="ECO:0007669"/>
    <property type="project" value="UniProtKB-UniRule"/>
</dbReference>
<evidence type="ECO:0000313" key="9">
    <source>
        <dbReference type="EMBL" id="SBV95907.1"/>
    </source>
</evidence>